<evidence type="ECO:0000313" key="3">
    <source>
        <dbReference type="Proteomes" id="UP000521872"/>
    </source>
</evidence>
<sequence length="139" mass="14856">MSDSKSRKTPPYSPQFLEDSQDEESYTESDSQADFTILSDGTRCYIPRPPPRPVVVPAAVGPVHSANTIITGNAEPSSLLEDNERTAGESLGTNKQSSTFISSTSLMLSIKPWGTIITSIGVQLSLSNTRCHVSGTPIA</sequence>
<protein>
    <submittedName>
        <fullName evidence="2">Uncharacterized protein</fullName>
    </submittedName>
</protein>
<evidence type="ECO:0000256" key="1">
    <source>
        <dbReference type="SAM" id="MobiDB-lite"/>
    </source>
</evidence>
<accession>A0A8H4QEX6</accession>
<feature type="region of interest" description="Disordered" evidence="1">
    <location>
        <begin position="1"/>
        <end position="32"/>
    </location>
</feature>
<gene>
    <name evidence="2" type="ORF">D9613_011992</name>
</gene>
<proteinExistence type="predicted"/>
<keyword evidence="3" id="KW-1185">Reference proteome</keyword>
<dbReference type="AlphaFoldDB" id="A0A8H4QEX6"/>
<organism evidence="2 3">
    <name type="scientific">Agrocybe pediades</name>
    <dbReference type="NCBI Taxonomy" id="84607"/>
    <lineage>
        <taxon>Eukaryota</taxon>
        <taxon>Fungi</taxon>
        <taxon>Dikarya</taxon>
        <taxon>Basidiomycota</taxon>
        <taxon>Agaricomycotina</taxon>
        <taxon>Agaricomycetes</taxon>
        <taxon>Agaricomycetidae</taxon>
        <taxon>Agaricales</taxon>
        <taxon>Agaricineae</taxon>
        <taxon>Strophariaceae</taxon>
        <taxon>Agrocybe</taxon>
    </lineage>
</organism>
<dbReference type="EMBL" id="JAACJL010000060">
    <property type="protein sequence ID" value="KAF4609713.1"/>
    <property type="molecule type" value="Genomic_DNA"/>
</dbReference>
<dbReference type="Proteomes" id="UP000521872">
    <property type="component" value="Unassembled WGS sequence"/>
</dbReference>
<name>A0A8H4QEX6_9AGAR</name>
<reference evidence="2 3" key="1">
    <citation type="submission" date="2019-12" db="EMBL/GenBank/DDBJ databases">
        <authorList>
            <person name="Floudas D."/>
            <person name="Bentzer J."/>
            <person name="Ahren D."/>
            <person name="Johansson T."/>
            <person name="Persson P."/>
            <person name="Tunlid A."/>
        </authorList>
    </citation>
    <scope>NUCLEOTIDE SEQUENCE [LARGE SCALE GENOMIC DNA]</scope>
    <source>
        <strain evidence="2 3">CBS 102.39</strain>
    </source>
</reference>
<comment type="caution">
    <text evidence="2">The sequence shown here is derived from an EMBL/GenBank/DDBJ whole genome shotgun (WGS) entry which is preliminary data.</text>
</comment>
<evidence type="ECO:0000313" key="2">
    <source>
        <dbReference type="EMBL" id="KAF4609713.1"/>
    </source>
</evidence>